<proteinExistence type="predicted"/>
<gene>
    <name evidence="1" type="ORF">SAMN06264849_102110</name>
</gene>
<sequence length="104" mass="12518">MSEKKRFYRELCKNVNRILGRRAVTVDRIVRYVAEAKRIRRTKGTMDLIHFLTTLRERLFTPEEVKRLKQSSQYKEFSSRLLDLMVYEGVITVGESRMLKRMVF</sequence>
<dbReference type="Proteomes" id="UP000315636">
    <property type="component" value="Unassembled WGS sequence"/>
</dbReference>
<protein>
    <submittedName>
        <fullName evidence="1">Uncharacterized protein</fullName>
    </submittedName>
</protein>
<dbReference type="AlphaFoldDB" id="A0A521BIS2"/>
<reference evidence="1 2" key="1">
    <citation type="submission" date="2017-05" db="EMBL/GenBank/DDBJ databases">
        <authorList>
            <person name="Varghese N."/>
            <person name="Submissions S."/>
        </authorList>
    </citation>
    <scope>NUCLEOTIDE SEQUENCE [LARGE SCALE GENOMIC DNA]</scope>
    <source>
        <strain evidence="1 2">DSM 45474</strain>
    </source>
</reference>
<name>A0A521BIS2_9BACL</name>
<keyword evidence="2" id="KW-1185">Reference proteome</keyword>
<organism evidence="1 2">
    <name type="scientific">Melghirimyces algeriensis</name>
    <dbReference type="NCBI Taxonomy" id="910412"/>
    <lineage>
        <taxon>Bacteria</taxon>
        <taxon>Bacillati</taxon>
        <taxon>Bacillota</taxon>
        <taxon>Bacilli</taxon>
        <taxon>Bacillales</taxon>
        <taxon>Thermoactinomycetaceae</taxon>
        <taxon>Melghirimyces</taxon>
    </lineage>
</organism>
<dbReference type="EMBL" id="FXTI01000002">
    <property type="protein sequence ID" value="SMO46580.1"/>
    <property type="molecule type" value="Genomic_DNA"/>
</dbReference>
<dbReference type="OrthoDB" id="2988973at2"/>
<accession>A0A521BIS2</accession>
<evidence type="ECO:0000313" key="1">
    <source>
        <dbReference type="EMBL" id="SMO46580.1"/>
    </source>
</evidence>
<evidence type="ECO:0000313" key="2">
    <source>
        <dbReference type="Proteomes" id="UP000315636"/>
    </source>
</evidence>
<dbReference type="RefSeq" id="WP_142504427.1">
    <property type="nucleotide sequence ID" value="NZ_FXTI01000002.1"/>
</dbReference>